<gene>
    <name evidence="2" type="ORF">DOQ08_01456</name>
</gene>
<dbReference type="OrthoDB" id="6371097at2"/>
<evidence type="ECO:0000256" key="1">
    <source>
        <dbReference type="SAM" id="MobiDB-lite"/>
    </source>
</evidence>
<evidence type="ECO:0000313" key="2">
    <source>
        <dbReference type="EMBL" id="RMJ04136.1"/>
    </source>
</evidence>
<dbReference type="AlphaFoldDB" id="A0A3M2RFP2"/>
<evidence type="ECO:0000313" key="3">
    <source>
        <dbReference type="Proteomes" id="UP000265903"/>
    </source>
</evidence>
<name>A0A3M2RFP2_9GAMM</name>
<protein>
    <submittedName>
        <fullName evidence="2">Uncharacterized protein</fullName>
    </submittedName>
</protein>
<feature type="region of interest" description="Disordered" evidence="1">
    <location>
        <begin position="1"/>
        <end position="71"/>
    </location>
</feature>
<dbReference type="EMBL" id="QMDL01000002">
    <property type="protein sequence ID" value="RMJ04136.1"/>
    <property type="molecule type" value="Genomic_DNA"/>
</dbReference>
<reference evidence="2 3" key="1">
    <citation type="submission" date="2018-08" db="EMBL/GenBank/DDBJ databases">
        <title>Whole Genome Sequence of the Moderate Halophilic Marine Bacterium Marinobacter litoralis Sw-45.</title>
        <authorList>
            <person name="Musa H."/>
        </authorList>
    </citation>
    <scope>NUCLEOTIDE SEQUENCE [LARGE SCALE GENOMIC DNA]</scope>
    <source>
        <strain evidence="2 3">Sw-45</strain>
    </source>
</reference>
<organism evidence="2 3">
    <name type="scientific">Marinobacter litoralis</name>
    <dbReference type="NCBI Taxonomy" id="187981"/>
    <lineage>
        <taxon>Bacteria</taxon>
        <taxon>Pseudomonadati</taxon>
        <taxon>Pseudomonadota</taxon>
        <taxon>Gammaproteobacteria</taxon>
        <taxon>Pseudomonadales</taxon>
        <taxon>Marinobacteraceae</taxon>
        <taxon>Marinobacter</taxon>
    </lineage>
</organism>
<feature type="compositionally biased region" description="Polar residues" evidence="1">
    <location>
        <begin position="1"/>
        <end position="13"/>
    </location>
</feature>
<dbReference type="Proteomes" id="UP000265903">
    <property type="component" value="Unassembled WGS sequence"/>
</dbReference>
<keyword evidence="3" id="KW-1185">Reference proteome</keyword>
<sequence>MTSDDSENKTPGTASPAKFRKAGCGIRFEEDELQEGIDFSNATHLKPVDDEAEQAPTAPPAKAQSASEENR</sequence>
<comment type="caution">
    <text evidence="2">The sequence shown here is derived from an EMBL/GenBank/DDBJ whole genome shotgun (WGS) entry which is preliminary data.</text>
</comment>
<dbReference type="RefSeq" id="WP_114334244.1">
    <property type="nucleotide sequence ID" value="NZ_QMDL01000002.1"/>
</dbReference>
<proteinExistence type="predicted"/>
<accession>A0A3M2RFP2</accession>